<evidence type="ECO:0000313" key="1">
    <source>
        <dbReference type="EMBL" id="SVB47252.1"/>
    </source>
</evidence>
<gene>
    <name evidence="1" type="ORF">METZ01_LOCUS200106</name>
</gene>
<accession>A0A382EA92</accession>
<feature type="non-terminal residue" evidence="1">
    <location>
        <position position="113"/>
    </location>
</feature>
<dbReference type="EMBL" id="UINC01043347">
    <property type="protein sequence ID" value="SVB47252.1"/>
    <property type="molecule type" value="Genomic_DNA"/>
</dbReference>
<reference evidence="1" key="1">
    <citation type="submission" date="2018-05" db="EMBL/GenBank/DDBJ databases">
        <authorList>
            <person name="Lanie J.A."/>
            <person name="Ng W.-L."/>
            <person name="Kazmierczak K.M."/>
            <person name="Andrzejewski T.M."/>
            <person name="Davidsen T.M."/>
            <person name="Wayne K.J."/>
            <person name="Tettelin H."/>
            <person name="Glass J.I."/>
            <person name="Rusch D."/>
            <person name="Podicherti R."/>
            <person name="Tsui H.-C.T."/>
            <person name="Winkler M.E."/>
        </authorList>
    </citation>
    <scope>NUCLEOTIDE SEQUENCE</scope>
</reference>
<name>A0A382EA92_9ZZZZ</name>
<proteinExistence type="predicted"/>
<protein>
    <submittedName>
        <fullName evidence="1">Uncharacterized protein</fullName>
    </submittedName>
</protein>
<dbReference type="AlphaFoldDB" id="A0A382EA92"/>
<organism evidence="1">
    <name type="scientific">marine metagenome</name>
    <dbReference type="NCBI Taxonomy" id="408172"/>
    <lineage>
        <taxon>unclassified sequences</taxon>
        <taxon>metagenomes</taxon>
        <taxon>ecological metagenomes</taxon>
    </lineage>
</organism>
<sequence>MKYRAIPYFSIILILLIPANVFGDSVNISVDLPIFTDTDKIVIFGNVSTEITLQVMITDPDEIVILNEDITIPAGDFTYDIVIGDYDLGRSGHYDISVSYNESEITKQFFYDS</sequence>